<evidence type="ECO:0000313" key="1">
    <source>
        <dbReference type="EMBL" id="KAF2470256.1"/>
    </source>
</evidence>
<name>A0ACB6QVP0_9PLEO</name>
<sequence>MPPRAVSVGQADESERTKHFNTLDLVDENPKDIMLKEENRGEQEVDVSNQNTQSANTPSAPFASISSENTPSITNIEFPGDTTSVDEVKSSPLTPIHEQDAFEDPVPKDSESKEKDAFTSSADVSSGVPKDGKASTVGKMTTPDHAPRREHTGPRDENVTWVQSCDCTQQENRRTNI</sequence>
<protein>
    <submittedName>
        <fullName evidence="1">Uncharacterized protein</fullName>
    </submittedName>
</protein>
<evidence type="ECO:0000313" key="2">
    <source>
        <dbReference type="Proteomes" id="UP000799755"/>
    </source>
</evidence>
<keyword evidence="2" id="KW-1185">Reference proteome</keyword>
<gene>
    <name evidence="1" type="ORF">BDR25DRAFT_355364</name>
</gene>
<dbReference type="EMBL" id="MU003508">
    <property type="protein sequence ID" value="KAF2470256.1"/>
    <property type="molecule type" value="Genomic_DNA"/>
</dbReference>
<comment type="caution">
    <text evidence="1">The sequence shown here is derived from an EMBL/GenBank/DDBJ whole genome shotgun (WGS) entry which is preliminary data.</text>
</comment>
<proteinExistence type="predicted"/>
<accession>A0ACB6QVP0</accession>
<reference evidence="1" key="1">
    <citation type="journal article" date="2020" name="Stud. Mycol.">
        <title>101 Dothideomycetes genomes: a test case for predicting lifestyles and emergence of pathogens.</title>
        <authorList>
            <person name="Haridas S."/>
            <person name="Albert R."/>
            <person name="Binder M."/>
            <person name="Bloem J."/>
            <person name="Labutti K."/>
            <person name="Salamov A."/>
            <person name="Andreopoulos B."/>
            <person name="Baker S."/>
            <person name="Barry K."/>
            <person name="Bills G."/>
            <person name="Bluhm B."/>
            <person name="Cannon C."/>
            <person name="Castanera R."/>
            <person name="Culley D."/>
            <person name="Daum C."/>
            <person name="Ezra D."/>
            <person name="Gonzalez J."/>
            <person name="Henrissat B."/>
            <person name="Kuo A."/>
            <person name="Liang C."/>
            <person name="Lipzen A."/>
            <person name="Lutzoni F."/>
            <person name="Magnuson J."/>
            <person name="Mondo S."/>
            <person name="Nolan M."/>
            <person name="Ohm R."/>
            <person name="Pangilinan J."/>
            <person name="Park H.-J."/>
            <person name="Ramirez L."/>
            <person name="Alfaro M."/>
            <person name="Sun H."/>
            <person name="Tritt A."/>
            <person name="Yoshinaga Y."/>
            <person name="Zwiers L.-H."/>
            <person name="Turgeon B."/>
            <person name="Goodwin S."/>
            <person name="Spatafora J."/>
            <person name="Crous P."/>
            <person name="Grigoriev I."/>
        </authorList>
    </citation>
    <scope>NUCLEOTIDE SEQUENCE</scope>
    <source>
        <strain evidence="1">ATCC 200398</strain>
    </source>
</reference>
<dbReference type="Proteomes" id="UP000799755">
    <property type="component" value="Unassembled WGS sequence"/>
</dbReference>
<organism evidence="1 2">
    <name type="scientific">Lindgomyces ingoldianus</name>
    <dbReference type="NCBI Taxonomy" id="673940"/>
    <lineage>
        <taxon>Eukaryota</taxon>
        <taxon>Fungi</taxon>
        <taxon>Dikarya</taxon>
        <taxon>Ascomycota</taxon>
        <taxon>Pezizomycotina</taxon>
        <taxon>Dothideomycetes</taxon>
        <taxon>Pleosporomycetidae</taxon>
        <taxon>Pleosporales</taxon>
        <taxon>Lindgomycetaceae</taxon>
        <taxon>Lindgomyces</taxon>
    </lineage>
</organism>